<dbReference type="EMBL" id="BLXT01006863">
    <property type="protein sequence ID" value="GFO34039.1"/>
    <property type="molecule type" value="Genomic_DNA"/>
</dbReference>
<accession>A0AAV4CQ72</accession>
<gene>
    <name evidence="1" type="ORF">PoB_006054400</name>
</gene>
<reference evidence="1 2" key="1">
    <citation type="journal article" date="2021" name="Elife">
        <title>Chloroplast acquisition without the gene transfer in kleptoplastic sea slugs, Plakobranchus ocellatus.</title>
        <authorList>
            <person name="Maeda T."/>
            <person name="Takahashi S."/>
            <person name="Yoshida T."/>
            <person name="Shimamura S."/>
            <person name="Takaki Y."/>
            <person name="Nagai Y."/>
            <person name="Toyoda A."/>
            <person name="Suzuki Y."/>
            <person name="Arimoto A."/>
            <person name="Ishii H."/>
            <person name="Satoh N."/>
            <person name="Nishiyama T."/>
            <person name="Hasebe M."/>
            <person name="Maruyama T."/>
            <person name="Minagawa J."/>
            <person name="Obokata J."/>
            <person name="Shigenobu S."/>
        </authorList>
    </citation>
    <scope>NUCLEOTIDE SEQUENCE [LARGE SCALE GENOMIC DNA]</scope>
</reference>
<keyword evidence="2" id="KW-1185">Reference proteome</keyword>
<organism evidence="1 2">
    <name type="scientific">Plakobranchus ocellatus</name>
    <dbReference type="NCBI Taxonomy" id="259542"/>
    <lineage>
        <taxon>Eukaryota</taxon>
        <taxon>Metazoa</taxon>
        <taxon>Spiralia</taxon>
        <taxon>Lophotrochozoa</taxon>
        <taxon>Mollusca</taxon>
        <taxon>Gastropoda</taxon>
        <taxon>Heterobranchia</taxon>
        <taxon>Euthyneura</taxon>
        <taxon>Panpulmonata</taxon>
        <taxon>Sacoglossa</taxon>
        <taxon>Placobranchoidea</taxon>
        <taxon>Plakobranchidae</taxon>
        <taxon>Plakobranchus</taxon>
    </lineage>
</organism>
<name>A0AAV4CQ72_9GAST</name>
<dbReference type="Proteomes" id="UP000735302">
    <property type="component" value="Unassembled WGS sequence"/>
</dbReference>
<dbReference type="AlphaFoldDB" id="A0AAV4CQ72"/>
<evidence type="ECO:0000313" key="1">
    <source>
        <dbReference type="EMBL" id="GFO34039.1"/>
    </source>
</evidence>
<protein>
    <submittedName>
        <fullName evidence="1">Uncharacterized protein</fullName>
    </submittedName>
</protein>
<comment type="caution">
    <text evidence="1">The sequence shown here is derived from an EMBL/GenBank/DDBJ whole genome shotgun (WGS) entry which is preliminary data.</text>
</comment>
<evidence type="ECO:0000313" key="2">
    <source>
        <dbReference type="Proteomes" id="UP000735302"/>
    </source>
</evidence>
<sequence>MAPLFPSSYRATDVRAGCKTLRIAPTLRQDESRSRLGCSHTKEMRVFLQTCLVRHVNRCLQFRPELKQTTYNLPLFLWRHTIILTTEYSGLQ</sequence>
<proteinExistence type="predicted"/>